<dbReference type="EMBL" id="UEGS01000001">
    <property type="protein sequence ID" value="SRX82177.1"/>
    <property type="molecule type" value="Genomic_DNA"/>
</dbReference>
<gene>
    <name evidence="2" type="ORF">MPP7335_03937</name>
</gene>
<dbReference type="AlphaFoldDB" id="A0A375YLY8"/>
<sequence length="106" mass="11175">MRIRTVAAALVCCVALTSTAVAQANPAVPMPVIEESAVRLCGEIQADPTRGGVVGGLMHLTDQGLDDIDGALVTIVAIHHTCPQYQDLIMQTLDPIAAEELCPERL</sequence>
<dbReference type="STRING" id="39692.BST38_12405"/>
<reference evidence="2 3" key="1">
    <citation type="submission" date="2018-05" db="EMBL/GenBank/DDBJ databases">
        <authorList>
            <consortium name="IHU Genomes"/>
        </authorList>
    </citation>
    <scope>NUCLEOTIDE SEQUENCE [LARGE SCALE GENOMIC DNA]</scope>
    <source>
        <strain evidence="2 3">P7335</strain>
    </source>
</reference>
<evidence type="ECO:0000313" key="2">
    <source>
        <dbReference type="EMBL" id="SRX82177.1"/>
    </source>
</evidence>
<dbReference type="Proteomes" id="UP000252008">
    <property type="component" value="Unassembled WGS sequence"/>
</dbReference>
<feature type="signal peptide" evidence="1">
    <location>
        <begin position="1"/>
        <end position="24"/>
    </location>
</feature>
<keyword evidence="1" id="KW-0732">Signal</keyword>
<organism evidence="2 3">
    <name type="scientific">Mycolicibacterium parafortuitum</name>
    <name type="common">Mycobacterium parafortuitum</name>
    <dbReference type="NCBI Taxonomy" id="39692"/>
    <lineage>
        <taxon>Bacteria</taxon>
        <taxon>Bacillati</taxon>
        <taxon>Actinomycetota</taxon>
        <taxon>Actinomycetes</taxon>
        <taxon>Mycobacteriales</taxon>
        <taxon>Mycobacteriaceae</taxon>
        <taxon>Mycolicibacterium</taxon>
    </lineage>
</organism>
<evidence type="ECO:0008006" key="4">
    <source>
        <dbReference type="Google" id="ProtNLM"/>
    </source>
</evidence>
<dbReference type="RefSeq" id="WP_133057221.1">
    <property type="nucleotide sequence ID" value="NZ_MVID01000009.1"/>
</dbReference>
<feature type="chain" id="PRO_5016589905" description="DUF732 domain-containing protein" evidence="1">
    <location>
        <begin position="25"/>
        <end position="106"/>
    </location>
</feature>
<accession>A0A375YLY8</accession>
<proteinExistence type="predicted"/>
<name>A0A375YLY8_MYCPF</name>
<keyword evidence="3" id="KW-1185">Reference proteome</keyword>
<evidence type="ECO:0000313" key="3">
    <source>
        <dbReference type="Proteomes" id="UP000252008"/>
    </source>
</evidence>
<protein>
    <recommendedName>
        <fullName evidence="4">DUF732 domain-containing protein</fullName>
    </recommendedName>
</protein>
<evidence type="ECO:0000256" key="1">
    <source>
        <dbReference type="SAM" id="SignalP"/>
    </source>
</evidence>